<dbReference type="SUPFAM" id="SSF52218">
    <property type="entry name" value="Flavoproteins"/>
    <property type="match status" value="1"/>
</dbReference>
<dbReference type="AlphaFoldDB" id="A0A6B2K4Q7"/>
<dbReference type="InterPro" id="IPR005025">
    <property type="entry name" value="FMN_Rdtase-like_dom"/>
</dbReference>
<dbReference type="EMBL" id="JAAGAB010000003">
    <property type="protein sequence ID" value="NDV01686.1"/>
    <property type="molecule type" value="Genomic_DNA"/>
</dbReference>
<organism evidence="2 3">
    <name type="scientific">Pseudoroseicyclus tamaricis</name>
    <dbReference type="NCBI Taxonomy" id="2705421"/>
    <lineage>
        <taxon>Bacteria</taxon>
        <taxon>Pseudomonadati</taxon>
        <taxon>Pseudomonadota</taxon>
        <taxon>Alphaproteobacteria</taxon>
        <taxon>Rhodobacterales</taxon>
        <taxon>Paracoccaceae</taxon>
        <taxon>Pseudoroseicyclus</taxon>
    </lineage>
</organism>
<evidence type="ECO:0000259" key="1">
    <source>
        <dbReference type="Pfam" id="PF03358"/>
    </source>
</evidence>
<dbReference type="GO" id="GO:0005829">
    <property type="term" value="C:cytosol"/>
    <property type="evidence" value="ECO:0007669"/>
    <property type="project" value="TreeGrafter"/>
</dbReference>
<reference evidence="2 3" key="1">
    <citation type="submission" date="2020-02" db="EMBL/GenBank/DDBJ databases">
        <title>Pseudoroseicyclus tamarix, sp. nov., isolated from offshore sediment of a Tamarix chinensis forest.</title>
        <authorList>
            <person name="Gai Y."/>
        </authorList>
    </citation>
    <scope>NUCLEOTIDE SEQUENCE [LARGE SCALE GENOMIC DNA]</scope>
    <source>
        <strain evidence="2 3">CLL3-39</strain>
    </source>
</reference>
<dbReference type="Proteomes" id="UP000474757">
    <property type="component" value="Unassembled WGS sequence"/>
</dbReference>
<dbReference type="Gene3D" id="3.40.50.360">
    <property type="match status" value="1"/>
</dbReference>
<dbReference type="PANTHER" id="PTHR30543">
    <property type="entry name" value="CHROMATE REDUCTASE"/>
    <property type="match status" value="1"/>
</dbReference>
<gene>
    <name evidence="2" type="ORF">GZA08_12000</name>
</gene>
<dbReference type="RefSeq" id="WP_163893973.1">
    <property type="nucleotide sequence ID" value="NZ_JAAFYS010000003.1"/>
</dbReference>
<dbReference type="PANTHER" id="PTHR30543:SF21">
    <property type="entry name" value="NAD(P)H-DEPENDENT FMN REDUCTASE LOT6"/>
    <property type="match status" value="1"/>
</dbReference>
<dbReference type="Pfam" id="PF03358">
    <property type="entry name" value="FMN_red"/>
    <property type="match status" value="1"/>
</dbReference>
<dbReference type="GO" id="GO:0010181">
    <property type="term" value="F:FMN binding"/>
    <property type="evidence" value="ECO:0007669"/>
    <property type="project" value="TreeGrafter"/>
</dbReference>
<protein>
    <submittedName>
        <fullName evidence="2">NAD(P)H-dependent oxidoreductase</fullName>
    </submittedName>
</protein>
<proteinExistence type="predicted"/>
<dbReference type="InterPro" id="IPR050712">
    <property type="entry name" value="NAD(P)H-dep_reductase"/>
</dbReference>
<sequence length="199" mass="21841">MSKLRIALILSTTRETRFADKPAAWLMDVAAERDDLELEILDLRDFDLPFFEAPASDLWMPASDPKVIAWQEKLAEYDGYVFLTAEYNHSIPGELKNALDQAYMPFVRKPMAAFGYGSIGGARAVEHLRGIVVELQMVPVRSGVNLGASDFFKVHPLGANGPMSDVDGVLRPSATAMLDDLAWWATALKPAREATAAAS</sequence>
<dbReference type="InterPro" id="IPR029039">
    <property type="entry name" value="Flavoprotein-like_sf"/>
</dbReference>
<comment type="caution">
    <text evidence="2">The sequence shown here is derived from an EMBL/GenBank/DDBJ whole genome shotgun (WGS) entry which is preliminary data.</text>
</comment>
<dbReference type="GO" id="GO:0016491">
    <property type="term" value="F:oxidoreductase activity"/>
    <property type="evidence" value="ECO:0007669"/>
    <property type="project" value="InterPro"/>
</dbReference>
<accession>A0A6B2K4Q7</accession>
<keyword evidence="3" id="KW-1185">Reference proteome</keyword>
<evidence type="ECO:0000313" key="3">
    <source>
        <dbReference type="Proteomes" id="UP000474757"/>
    </source>
</evidence>
<evidence type="ECO:0000313" key="2">
    <source>
        <dbReference type="EMBL" id="NDV01686.1"/>
    </source>
</evidence>
<feature type="domain" description="NADPH-dependent FMN reductase-like" evidence="1">
    <location>
        <begin position="5"/>
        <end position="145"/>
    </location>
</feature>
<name>A0A6B2K4Q7_9RHOB</name>